<feature type="compositionally biased region" description="Basic and acidic residues" evidence="1">
    <location>
        <begin position="348"/>
        <end position="373"/>
    </location>
</feature>
<dbReference type="OrthoDB" id="2504266at2759"/>
<protein>
    <submittedName>
        <fullName evidence="2">Uncharacterized protein</fullName>
    </submittedName>
</protein>
<feature type="compositionally biased region" description="Basic and acidic residues" evidence="1">
    <location>
        <begin position="495"/>
        <end position="529"/>
    </location>
</feature>
<sequence>MLCLRDQGVVMKTYNLSSAWEQMVVTFECDLTSRDEEAPRENCPSIHTLVSTLLVQYDNSPPHSCLQSNLALSYSMGKRTKSIRYTLKLTLSTADNAKSNLDQMQPSVDEPLEQSTDQDKKYSTRPFVRYTRAQLLYLSKSPLVTVPNGMPHFKDWFGEWGDASIATTKKEPASEALGQLPRDRARTEKGVAVRLEYSISLELLFTIDQKRHLLAARHSKMLFLFPRHRDLRWVVWEVSAIHLRVSSPTLGEKKGSASVNAKVDVKPRTYVTQQFDRERRDREAAPHLHRIVSGASSTNGRDPKSRDPARDNAKEPSRETRRGRGDDAHDWRKARDDDRQRSRSRPRGKGEREPGGGSKREKDNWTSPEERRGAAGRRRNAAGDDRVEGKAKDERAATKNDRDKLLQEEEPAWMGDYVPEAGSRGILGLAKGEDDIQAWKREQKEKDRTAQGIEADSPDDEGLGGLDDAVAHMKLIEEKAKKTAFGQSEDDGLDEIQRFKKLMQESERQRREEAERKALELAGKSEPKATAEQTQPTNGVADAPVTVPPPGPPGLTKSVTDIDLASTPPVPDVSDTNGRIGGISLGSSNWPISAATTPSTTAATLSTPGWTQSGGSSTDSASNSRLSPIQARRFTQDGTPADGAVVGTRSTSRFANFFGDKHREPSAPQFNSNVPVPAPPHPQFMQGGNDSQLLETLLARLTESQARQQVQPPQTQDRAFAQRNPSMPSQPQYSGVPPQNIMNLQHAQPTVVQHQRAQLSIHQQQQQLLSSLNAGSMSNNAAGIHSLGHAGPSSHPQAMNSGLLNPSLNLDIDGRFVSDNLVPGLRPRNGSVAFDEDFQVNPAAAGMGRGTMQQHRPQQSFDALHRQQQQPGVYNMGGNRTPTGGFRNGPSPIGGHNPNPMQRAPDLPQYLGGMPNALTGGPVGTGGNSNGPQQQQYGNRLGAMGNLGNMLGAGGPPNQPRFDERQRIQQGQAIHHQSGQSLSGIGGLPLDFGLLHQQQPQRQMPRNGIPGVGGYPMQQNPSQMGPRSGSGLHGGMGAQYPGHMHNDFVVQPNQTTNASDIMAMFLANQGNAGMGA</sequence>
<accession>L8WYF0</accession>
<feature type="compositionally biased region" description="Low complexity" evidence="1">
    <location>
        <begin position="591"/>
        <end position="624"/>
    </location>
</feature>
<comment type="caution">
    <text evidence="2">The sequence shown here is derived from an EMBL/GenBank/DDBJ whole genome shotgun (WGS) entry which is preliminary data.</text>
</comment>
<feature type="compositionally biased region" description="Basic and acidic residues" evidence="1">
    <location>
        <begin position="437"/>
        <end position="449"/>
    </location>
</feature>
<feature type="region of interest" description="Disordered" evidence="1">
    <location>
        <begin position="270"/>
        <end position="419"/>
    </location>
</feature>
<feature type="compositionally biased region" description="Basic and acidic residues" evidence="1">
    <location>
        <begin position="301"/>
        <end position="341"/>
    </location>
</feature>
<reference evidence="2 3" key="1">
    <citation type="journal article" date="2013" name="Nat. Commun.">
        <title>The evolution and pathogenic mechanisms of the rice sheath blight pathogen.</title>
        <authorList>
            <person name="Zheng A."/>
            <person name="Lin R."/>
            <person name="Xu L."/>
            <person name="Qin P."/>
            <person name="Tang C."/>
            <person name="Ai P."/>
            <person name="Zhang D."/>
            <person name="Liu Y."/>
            <person name="Sun Z."/>
            <person name="Feng H."/>
            <person name="Wang Y."/>
            <person name="Chen Y."/>
            <person name="Liang X."/>
            <person name="Fu R."/>
            <person name="Li Q."/>
            <person name="Zhang J."/>
            <person name="Yu X."/>
            <person name="Xie Z."/>
            <person name="Ding L."/>
            <person name="Guan P."/>
            <person name="Tang J."/>
            <person name="Liang Y."/>
            <person name="Wang S."/>
            <person name="Deng Q."/>
            <person name="Li S."/>
            <person name="Zhu J."/>
            <person name="Wang L."/>
            <person name="Liu H."/>
            <person name="Li P."/>
        </authorList>
    </citation>
    <scope>NUCLEOTIDE SEQUENCE [LARGE SCALE GENOMIC DNA]</scope>
    <source>
        <strain evidence="3">AG-1 IA</strain>
    </source>
</reference>
<feature type="region of interest" description="Disordered" evidence="1">
    <location>
        <begin position="876"/>
        <end position="946"/>
    </location>
</feature>
<organism evidence="2 3">
    <name type="scientific">Thanatephorus cucumeris (strain AG1-IA)</name>
    <name type="common">Rice sheath blight fungus</name>
    <name type="synonym">Rhizoctonia solani</name>
    <dbReference type="NCBI Taxonomy" id="983506"/>
    <lineage>
        <taxon>Eukaryota</taxon>
        <taxon>Fungi</taxon>
        <taxon>Dikarya</taxon>
        <taxon>Basidiomycota</taxon>
        <taxon>Agaricomycotina</taxon>
        <taxon>Agaricomycetes</taxon>
        <taxon>Cantharellales</taxon>
        <taxon>Ceratobasidiaceae</taxon>
        <taxon>Rhizoctonia</taxon>
        <taxon>Rhizoctonia solani AG-1</taxon>
    </lineage>
</organism>
<evidence type="ECO:0000313" key="2">
    <source>
        <dbReference type="EMBL" id="ELU41768.1"/>
    </source>
</evidence>
<proteinExistence type="predicted"/>
<feature type="compositionally biased region" description="Polar residues" evidence="1">
    <location>
        <begin position="723"/>
        <end position="733"/>
    </location>
</feature>
<evidence type="ECO:0000313" key="3">
    <source>
        <dbReference type="Proteomes" id="UP000011668"/>
    </source>
</evidence>
<dbReference type="EMBL" id="AFRT01000991">
    <property type="protein sequence ID" value="ELU41768.1"/>
    <property type="molecule type" value="Genomic_DNA"/>
</dbReference>
<feature type="compositionally biased region" description="Low complexity" evidence="1">
    <location>
        <begin position="705"/>
        <end position="719"/>
    </location>
</feature>
<feature type="region of interest" description="Disordered" evidence="1">
    <location>
        <begin position="705"/>
        <end position="740"/>
    </location>
</feature>
<keyword evidence="3" id="KW-1185">Reference proteome</keyword>
<name>L8WYF0_THACA</name>
<feature type="region of interest" description="Disordered" evidence="1">
    <location>
        <begin position="483"/>
        <end position="626"/>
    </location>
</feature>
<evidence type="ECO:0000256" key="1">
    <source>
        <dbReference type="SAM" id="MobiDB-lite"/>
    </source>
</evidence>
<feature type="region of interest" description="Disordered" evidence="1">
    <location>
        <begin position="98"/>
        <end position="121"/>
    </location>
</feature>
<gene>
    <name evidence="2" type="ORF">AG1IA_04196</name>
</gene>
<dbReference type="HOGENOM" id="CLU_010171_0_0_1"/>
<feature type="region of interest" description="Disordered" evidence="1">
    <location>
        <begin position="437"/>
        <end position="466"/>
    </location>
</feature>
<dbReference type="STRING" id="983506.L8WYF0"/>
<dbReference type="Proteomes" id="UP000011668">
    <property type="component" value="Unassembled WGS sequence"/>
</dbReference>
<dbReference type="AlphaFoldDB" id="L8WYF0"/>
<feature type="compositionally biased region" description="Basic and acidic residues" evidence="1">
    <location>
        <begin position="275"/>
        <end position="286"/>
    </location>
</feature>
<feature type="compositionally biased region" description="Basic and acidic residues" evidence="1">
    <location>
        <begin position="381"/>
        <end position="407"/>
    </location>
</feature>